<evidence type="ECO:0000313" key="2">
    <source>
        <dbReference type="Proteomes" id="UP000287447"/>
    </source>
</evidence>
<accession>A0A3S2Z829</accession>
<proteinExistence type="predicted"/>
<dbReference type="OrthoDB" id="1075158at2"/>
<gene>
    <name evidence="1" type="ORF">EOI86_16665</name>
</gene>
<organism evidence="1 2">
    <name type="scientific">Hwanghaeella grinnelliae</name>
    <dbReference type="NCBI Taxonomy" id="2500179"/>
    <lineage>
        <taxon>Bacteria</taxon>
        <taxon>Pseudomonadati</taxon>
        <taxon>Pseudomonadota</taxon>
        <taxon>Alphaproteobacteria</taxon>
        <taxon>Rhodospirillales</taxon>
        <taxon>Rhodospirillaceae</taxon>
        <taxon>Hwanghaeella</taxon>
    </lineage>
</organism>
<protein>
    <submittedName>
        <fullName evidence="1">Uncharacterized protein</fullName>
    </submittedName>
</protein>
<dbReference type="RefSeq" id="WP_127766272.1">
    <property type="nucleotide sequence ID" value="NZ_SADE01000002.1"/>
</dbReference>
<reference evidence="2" key="1">
    <citation type="submission" date="2019-01" db="EMBL/GenBank/DDBJ databases">
        <title>Gri0909 isolated from a small marine red alga.</title>
        <authorList>
            <person name="Kim J."/>
            <person name="Jeong S.E."/>
            <person name="Jeon C.O."/>
        </authorList>
    </citation>
    <scope>NUCLEOTIDE SEQUENCE [LARGE SCALE GENOMIC DNA]</scope>
    <source>
        <strain evidence="2">Gri0909</strain>
    </source>
</reference>
<dbReference type="EMBL" id="SADE01000002">
    <property type="protein sequence ID" value="RVU36796.1"/>
    <property type="molecule type" value="Genomic_DNA"/>
</dbReference>
<dbReference type="AlphaFoldDB" id="A0A3S2Z829"/>
<name>A0A3S2Z829_9PROT</name>
<dbReference type="Proteomes" id="UP000287447">
    <property type="component" value="Unassembled WGS sequence"/>
</dbReference>
<sequence>MRDLLHGVQPANLVISPSLQLLLDEGFLWRGGACLLAHFADGQRNFRPNDYQDLTGYECAVNSLHIEDYATTDVVAQTYMFVEQLVGMWNRTHTDEKARVIVTSDEGDVVVKMHTIRIGEEYLAADLEGYLDAVLEVDTTDELENEDSLLDFARSMNTKKI</sequence>
<evidence type="ECO:0000313" key="1">
    <source>
        <dbReference type="EMBL" id="RVU36796.1"/>
    </source>
</evidence>
<comment type="caution">
    <text evidence="1">The sequence shown here is derived from an EMBL/GenBank/DDBJ whole genome shotgun (WGS) entry which is preliminary data.</text>
</comment>
<keyword evidence="2" id="KW-1185">Reference proteome</keyword>